<organism evidence="1">
    <name type="scientific">bioreactor metagenome</name>
    <dbReference type="NCBI Taxonomy" id="1076179"/>
    <lineage>
        <taxon>unclassified sequences</taxon>
        <taxon>metagenomes</taxon>
        <taxon>ecological metagenomes</taxon>
    </lineage>
</organism>
<gene>
    <name evidence="1" type="ORF">SDC9_169499</name>
</gene>
<reference evidence="1" key="1">
    <citation type="submission" date="2019-08" db="EMBL/GenBank/DDBJ databases">
        <authorList>
            <person name="Kucharzyk K."/>
            <person name="Murdoch R.W."/>
            <person name="Higgins S."/>
            <person name="Loffler F."/>
        </authorList>
    </citation>
    <scope>NUCLEOTIDE SEQUENCE</scope>
</reference>
<name>A0A645G7K1_9ZZZZ</name>
<protein>
    <submittedName>
        <fullName evidence="1">Uncharacterized protein</fullName>
    </submittedName>
</protein>
<accession>A0A645G7K1</accession>
<comment type="caution">
    <text evidence="1">The sequence shown here is derived from an EMBL/GenBank/DDBJ whole genome shotgun (WGS) entry which is preliminary data.</text>
</comment>
<sequence>MGHRSKGFIFHHGGSALDGVHDAEYFIHIILRKGVRLFRREDDAVQLLQQGVCLIQICIQNAFVSAIVHKMPPLSLF</sequence>
<dbReference type="AlphaFoldDB" id="A0A645G7K1"/>
<proteinExistence type="predicted"/>
<evidence type="ECO:0000313" key="1">
    <source>
        <dbReference type="EMBL" id="MPN22116.1"/>
    </source>
</evidence>
<dbReference type="EMBL" id="VSSQ01070279">
    <property type="protein sequence ID" value="MPN22116.1"/>
    <property type="molecule type" value="Genomic_DNA"/>
</dbReference>